<evidence type="ECO:0000256" key="7">
    <source>
        <dbReference type="ARBA" id="ARBA00022777"/>
    </source>
</evidence>
<keyword evidence="6" id="KW-0547">Nucleotide-binding</keyword>
<reference evidence="14 15" key="1">
    <citation type="submission" date="2019-12" db="EMBL/GenBank/DDBJ databases">
        <title>Genomic-based taxomic classification of the family Erythrobacteraceae.</title>
        <authorList>
            <person name="Xu L."/>
        </authorList>
    </citation>
    <scope>NUCLEOTIDE SEQUENCE [LARGE SCALE GENOMIC DNA]</scope>
    <source>
        <strain evidence="14 15">MCCC 1K01500</strain>
    </source>
</reference>
<name>A0A6I4SXV9_9SPHN</name>
<keyword evidence="8" id="KW-0067">ATP-binding</keyword>
<accession>A0A6I4SXV9</accession>
<dbReference type="UniPathway" id="UPA00077">
    <property type="reaction ID" value="UER00155"/>
</dbReference>
<dbReference type="NCBIfam" id="TIGR01498">
    <property type="entry name" value="folK"/>
    <property type="match status" value="1"/>
</dbReference>
<evidence type="ECO:0000256" key="4">
    <source>
        <dbReference type="ARBA" id="ARBA00016218"/>
    </source>
</evidence>
<evidence type="ECO:0000313" key="14">
    <source>
        <dbReference type="EMBL" id="MXO59696.1"/>
    </source>
</evidence>
<dbReference type="InterPro" id="IPR000550">
    <property type="entry name" value="Hppk"/>
</dbReference>
<evidence type="ECO:0000256" key="1">
    <source>
        <dbReference type="ARBA" id="ARBA00005051"/>
    </source>
</evidence>
<dbReference type="PANTHER" id="PTHR43071:SF1">
    <property type="entry name" value="2-AMINO-4-HYDROXY-6-HYDROXYMETHYLDIHYDROPTERIDINE PYROPHOSPHOKINASE"/>
    <property type="match status" value="1"/>
</dbReference>
<sequence>MPAATAYRYLIALGSNVRHVRHGSPRRVLAAALQRLQAEGVEVLASATPVETAPVGPSIRRYANSAAVIETDLDPPALLALLKCIERDFGRRSGGQRWRARVLDIDIVLWSGGCFGASDLVVPHPLFRERSFVLAPAVRIAPDWRDPVTGLSISQLHARLTHTRTLPR</sequence>
<keyword evidence="9" id="KW-0289">Folate biosynthesis</keyword>
<dbReference type="Pfam" id="PF01288">
    <property type="entry name" value="HPPK"/>
    <property type="match status" value="1"/>
</dbReference>
<feature type="domain" description="7,8-dihydro-6-hydroxymethylpterin-pyrophosphokinase" evidence="13">
    <location>
        <begin position="11"/>
        <end position="142"/>
    </location>
</feature>
<proteinExistence type="inferred from homology"/>
<dbReference type="GO" id="GO:0003848">
    <property type="term" value="F:2-amino-4-hydroxy-6-hydroxymethyldihydropteridine diphosphokinase activity"/>
    <property type="evidence" value="ECO:0007669"/>
    <property type="project" value="UniProtKB-EC"/>
</dbReference>
<keyword evidence="15" id="KW-1185">Reference proteome</keyword>
<evidence type="ECO:0000256" key="6">
    <source>
        <dbReference type="ARBA" id="ARBA00022741"/>
    </source>
</evidence>
<evidence type="ECO:0000256" key="8">
    <source>
        <dbReference type="ARBA" id="ARBA00022840"/>
    </source>
</evidence>
<comment type="similarity">
    <text evidence="2">Belongs to the HPPK family.</text>
</comment>
<dbReference type="CDD" id="cd00483">
    <property type="entry name" value="HPPK"/>
    <property type="match status" value="1"/>
</dbReference>
<dbReference type="GO" id="GO:0046654">
    <property type="term" value="P:tetrahydrofolate biosynthetic process"/>
    <property type="evidence" value="ECO:0007669"/>
    <property type="project" value="UniProtKB-UniPathway"/>
</dbReference>
<dbReference type="GO" id="GO:0046656">
    <property type="term" value="P:folic acid biosynthetic process"/>
    <property type="evidence" value="ECO:0007669"/>
    <property type="project" value="UniProtKB-KW"/>
</dbReference>
<dbReference type="OrthoDB" id="9808041at2"/>
<dbReference type="Gene3D" id="3.30.70.560">
    <property type="entry name" value="7,8-Dihydro-6-hydroxymethylpterin-pyrophosphokinase HPPK"/>
    <property type="match status" value="1"/>
</dbReference>
<evidence type="ECO:0000256" key="10">
    <source>
        <dbReference type="ARBA" id="ARBA00029409"/>
    </source>
</evidence>
<evidence type="ECO:0000313" key="15">
    <source>
        <dbReference type="Proteomes" id="UP000433652"/>
    </source>
</evidence>
<dbReference type="Proteomes" id="UP000433652">
    <property type="component" value="Unassembled WGS sequence"/>
</dbReference>
<organism evidence="14 15">
    <name type="scientific">Croceibacterium salegens</name>
    <dbReference type="NCBI Taxonomy" id="1737568"/>
    <lineage>
        <taxon>Bacteria</taxon>
        <taxon>Pseudomonadati</taxon>
        <taxon>Pseudomonadota</taxon>
        <taxon>Alphaproteobacteria</taxon>
        <taxon>Sphingomonadales</taxon>
        <taxon>Erythrobacteraceae</taxon>
        <taxon>Croceibacterium</taxon>
    </lineage>
</organism>
<evidence type="ECO:0000259" key="13">
    <source>
        <dbReference type="Pfam" id="PF01288"/>
    </source>
</evidence>
<evidence type="ECO:0000256" key="9">
    <source>
        <dbReference type="ARBA" id="ARBA00022909"/>
    </source>
</evidence>
<dbReference type="PANTHER" id="PTHR43071">
    <property type="entry name" value="2-AMINO-4-HYDROXY-6-HYDROXYMETHYLDIHYDROPTERIDINE PYROPHOSPHOKINASE"/>
    <property type="match status" value="1"/>
</dbReference>
<evidence type="ECO:0000256" key="3">
    <source>
        <dbReference type="ARBA" id="ARBA00013253"/>
    </source>
</evidence>
<keyword evidence="7 14" id="KW-0418">Kinase</keyword>
<comment type="pathway">
    <text evidence="1">Cofactor biosynthesis; tetrahydrofolate biosynthesis; 2-amino-4-hydroxy-6-hydroxymethyl-7,8-dihydropteridine diphosphate from 7,8-dihydroneopterin triphosphate: step 4/4.</text>
</comment>
<evidence type="ECO:0000256" key="11">
    <source>
        <dbReference type="ARBA" id="ARBA00029766"/>
    </source>
</evidence>
<comment type="function">
    <text evidence="10">Catalyzes the transfer of pyrophosphate from adenosine triphosphate (ATP) to 6-hydroxymethyl-7,8-dihydropterin, an enzymatic step in folate biosynthesis pathway.</text>
</comment>
<comment type="caution">
    <text evidence="14">The sequence shown here is derived from an EMBL/GenBank/DDBJ whole genome shotgun (WGS) entry which is preliminary data.</text>
</comment>
<evidence type="ECO:0000256" key="5">
    <source>
        <dbReference type="ARBA" id="ARBA00022679"/>
    </source>
</evidence>
<dbReference type="SUPFAM" id="SSF55083">
    <property type="entry name" value="6-hydroxymethyl-7,8-dihydropterin pyrophosphokinase, HPPK"/>
    <property type="match status" value="1"/>
</dbReference>
<dbReference type="AlphaFoldDB" id="A0A6I4SXV9"/>
<dbReference type="GO" id="GO:0016301">
    <property type="term" value="F:kinase activity"/>
    <property type="evidence" value="ECO:0007669"/>
    <property type="project" value="UniProtKB-KW"/>
</dbReference>
<protein>
    <recommendedName>
        <fullName evidence="4">2-amino-4-hydroxy-6-hydroxymethyldihydropteridine pyrophosphokinase</fullName>
        <ecNumber evidence="3">2.7.6.3</ecNumber>
    </recommendedName>
    <alternativeName>
        <fullName evidence="11">6-hydroxymethyl-7,8-dihydropterin pyrophosphokinase</fullName>
    </alternativeName>
    <alternativeName>
        <fullName evidence="12">7,8-dihydro-6-hydroxymethylpterin-pyrophosphokinase</fullName>
    </alternativeName>
</protein>
<dbReference type="EMBL" id="WTYM01000037">
    <property type="protein sequence ID" value="MXO59696.1"/>
    <property type="molecule type" value="Genomic_DNA"/>
</dbReference>
<keyword evidence="5 14" id="KW-0808">Transferase</keyword>
<dbReference type="RefSeq" id="WP_159794378.1">
    <property type="nucleotide sequence ID" value="NZ_WTYM01000037.1"/>
</dbReference>
<dbReference type="GO" id="GO:0005524">
    <property type="term" value="F:ATP binding"/>
    <property type="evidence" value="ECO:0007669"/>
    <property type="project" value="UniProtKB-KW"/>
</dbReference>
<gene>
    <name evidence="14" type="primary">folK</name>
    <name evidence="14" type="ORF">GRI89_09110</name>
</gene>
<dbReference type="InterPro" id="IPR035907">
    <property type="entry name" value="Hppk_sf"/>
</dbReference>
<evidence type="ECO:0000256" key="12">
    <source>
        <dbReference type="ARBA" id="ARBA00033413"/>
    </source>
</evidence>
<dbReference type="EC" id="2.7.6.3" evidence="3"/>
<evidence type="ECO:0000256" key="2">
    <source>
        <dbReference type="ARBA" id="ARBA00005810"/>
    </source>
</evidence>